<proteinExistence type="predicted"/>
<organism evidence="1">
    <name type="scientific">marine sediment metagenome</name>
    <dbReference type="NCBI Taxonomy" id="412755"/>
    <lineage>
        <taxon>unclassified sequences</taxon>
        <taxon>metagenomes</taxon>
        <taxon>ecological metagenomes</taxon>
    </lineage>
</organism>
<name>A0A0F9UEA7_9ZZZZ</name>
<gene>
    <name evidence="1" type="ORF">LCGC14_0617700</name>
</gene>
<protein>
    <submittedName>
        <fullName evidence="1">Uncharacterized protein</fullName>
    </submittedName>
</protein>
<sequence length="47" mass="5986">MKDEDFIEVKEGLFIDKKSVFKRLREMGYSPPRKKKSWFSWKWRFNW</sequence>
<reference evidence="1" key="1">
    <citation type="journal article" date="2015" name="Nature">
        <title>Complex archaea that bridge the gap between prokaryotes and eukaryotes.</title>
        <authorList>
            <person name="Spang A."/>
            <person name="Saw J.H."/>
            <person name="Jorgensen S.L."/>
            <person name="Zaremba-Niedzwiedzka K."/>
            <person name="Martijn J."/>
            <person name="Lind A.E."/>
            <person name="van Eijk R."/>
            <person name="Schleper C."/>
            <person name="Guy L."/>
            <person name="Ettema T.J."/>
        </authorList>
    </citation>
    <scope>NUCLEOTIDE SEQUENCE</scope>
</reference>
<dbReference type="EMBL" id="LAZR01001042">
    <property type="protein sequence ID" value="KKN51933.1"/>
    <property type="molecule type" value="Genomic_DNA"/>
</dbReference>
<dbReference type="AlphaFoldDB" id="A0A0F9UEA7"/>
<comment type="caution">
    <text evidence="1">The sequence shown here is derived from an EMBL/GenBank/DDBJ whole genome shotgun (WGS) entry which is preliminary data.</text>
</comment>
<accession>A0A0F9UEA7</accession>
<evidence type="ECO:0000313" key="1">
    <source>
        <dbReference type="EMBL" id="KKN51933.1"/>
    </source>
</evidence>